<name>A0A2Z6QRD4_9GLOM</name>
<dbReference type="InterPro" id="IPR001584">
    <property type="entry name" value="Integrase_cat-core"/>
</dbReference>
<protein>
    <recommendedName>
        <fullName evidence="1">Integrase catalytic domain-containing protein</fullName>
    </recommendedName>
</protein>
<dbReference type="GO" id="GO:0003676">
    <property type="term" value="F:nucleic acid binding"/>
    <property type="evidence" value="ECO:0007669"/>
    <property type="project" value="InterPro"/>
</dbReference>
<dbReference type="SUPFAM" id="SSF53098">
    <property type="entry name" value="Ribonuclease H-like"/>
    <property type="match status" value="1"/>
</dbReference>
<comment type="caution">
    <text evidence="2">The sequence shown here is derived from an EMBL/GenBank/DDBJ whole genome shotgun (WGS) entry which is preliminary data.</text>
</comment>
<dbReference type="Proteomes" id="UP000247702">
    <property type="component" value="Unassembled WGS sequence"/>
</dbReference>
<dbReference type="InterPro" id="IPR012337">
    <property type="entry name" value="RNaseH-like_sf"/>
</dbReference>
<feature type="domain" description="Integrase catalytic" evidence="1">
    <location>
        <begin position="1"/>
        <end position="166"/>
    </location>
</feature>
<gene>
    <name evidence="2" type="ORF">RclHR1_14940011</name>
</gene>
<organism evidence="2 3">
    <name type="scientific">Rhizophagus clarus</name>
    <dbReference type="NCBI Taxonomy" id="94130"/>
    <lineage>
        <taxon>Eukaryota</taxon>
        <taxon>Fungi</taxon>
        <taxon>Fungi incertae sedis</taxon>
        <taxon>Mucoromycota</taxon>
        <taxon>Glomeromycotina</taxon>
        <taxon>Glomeromycetes</taxon>
        <taxon>Glomerales</taxon>
        <taxon>Glomeraceae</taxon>
        <taxon>Rhizophagus</taxon>
    </lineage>
</organism>
<evidence type="ECO:0000259" key="1">
    <source>
        <dbReference type="PROSITE" id="PS50994"/>
    </source>
</evidence>
<keyword evidence="3" id="KW-1185">Reference proteome</keyword>
<reference evidence="2 3" key="1">
    <citation type="submission" date="2017-11" db="EMBL/GenBank/DDBJ databases">
        <title>The genome of Rhizophagus clarus HR1 reveals common genetic basis of auxotrophy among arbuscular mycorrhizal fungi.</title>
        <authorList>
            <person name="Kobayashi Y."/>
        </authorList>
    </citation>
    <scope>NUCLEOTIDE SEQUENCE [LARGE SCALE GENOMIC DNA]</scope>
    <source>
        <strain evidence="2 3">HR1</strain>
    </source>
</reference>
<dbReference type="PROSITE" id="PS50994">
    <property type="entry name" value="INTEGRASE"/>
    <property type="match status" value="1"/>
</dbReference>
<dbReference type="AlphaFoldDB" id="A0A2Z6QRD4"/>
<proteinExistence type="predicted"/>
<sequence>MLYDKVGRITYLFCLNIMDVASRYKVSIPIGAYSVKDRQGILTSKTIARALKVKYDNPECPLVWPKLLITDRGSEFKGQYEVLMMEHNVKIQKAKSKRTMGIIERYNRTLVEKLFPSQDASDLLSLHLNDRTRAWVKNLPLVVENINNSITRQIGISPVEAIEKEEVFAKPSYSHNGLIGFDEEKLSSNVLVRYLLYPGDLEGGRRHADDLNWSPHIYHIRQSMIQKNKPVLYWLEEVPFGLIDNDDYILKRPERSFVREELMVIPFDTELPPQWVLSN</sequence>
<accession>A0A2Z6QRD4</accession>
<evidence type="ECO:0000313" key="2">
    <source>
        <dbReference type="EMBL" id="GBB88379.1"/>
    </source>
</evidence>
<dbReference type="GO" id="GO:0015074">
    <property type="term" value="P:DNA integration"/>
    <property type="evidence" value="ECO:0007669"/>
    <property type="project" value="InterPro"/>
</dbReference>
<evidence type="ECO:0000313" key="3">
    <source>
        <dbReference type="Proteomes" id="UP000247702"/>
    </source>
</evidence>
<dbReference type="InterPro" id="IPR036397">
    <property type="entry name" value="RNaseH_sf"/>
</dbReference>
<dbReference type="EMBL" id="BEXD01000551">
    <property type="protein sequence ID" value="GBB88379.1"/>
    <property type="molecule type" value="Genomic_DNA"/>
</dbReference>
<dbReference type="Gene3D" id="3.30.420.10">
    <property type="entry name" value="Ribonuclease H-like superfamily/Ribonuclease H"/>
    <property type="match status" value="1"/>
</dbReference>
<dbReference type="GO" id="GO:0005634">
    <property type="term" value="C:nucleus"/>
    <property type="evidence" value="ECO:0007669"/>
    <property type="project" value="UniProtKB-ARBA"/>
</dbReference>